<dbReference type="Gene3D" id="3.40.50.200">
    <property type="entry name" value="Peptidase S8/S53 domain"/>
    <property type="match status" value="1"/>
</dbReference>
<keyword evidence="3" id="KW-0378">Hydrolase</keyword>
<feature type="domain" description="Peptidase S8/S53" evidence="6">
    <location>
        <begin position="419"/>
        <end position="540"/>
    </location>
</feature>
<dbReference type="PANTHER" id="PTHR43806:SF11">
    <property type="entry name" value="CEREVISIN-RELATED"/>
    <property type="match status" value="1"/>
</dbReference>
<comment type="caution">
    <text evidence="7">The sequence shown here is derived from an EMBL/GenBank/DDBJ whole genome shotgun (WGS) entry which is preliminary data.</text>
</comment>
<dbReference type="GeneID" id="93163872"/>
<dbReference type="GO" id="GO:0006508">
    <property type="term" value="P:proteolysis"/>
    <property type="evidence" value="ECO:0007669"/>
    <property type="project" value="UniProtKB-KW"/>
</dbReference>
<comment type="caution">
    <text evidence="5">Lacks conserved residue(s) required for the propagation of feature annotation.</text>
</comment>
<evidence type="ECO:0000256" key="4">
    <source>
        <dbReference type="ARBA" id="ARBA00022825"/>
    </source>
</evidence>
<dbReference type="PRINTS" id="PR00723">
    <property type="entry name" value="SUBTILISIN"/>
</dbReference>
<reference evidence="7 8" key="1">
    <citation type="submission" date="2011-04" db="EMBL/GenBank/DDBJ databases">
        <title>The Genome Sequence of Clostridium citroniae WAL-19142.</title>
        <authorList>
            <consortium name="The Broad Institute Genome Sequencing Platform"/>
            <person name="Earl A."/>
            <person name="Ward D."/>
            <person name="Feldgarden M."/>
            <person name="Gevers D."/>
            <person name="Warren Y.A."/>
            <person name="Tyrrell K.L."/>
            <person name="Citron D.M."/>
            <person name="Goldstein E.J."/>
            <person name="Daigneault M."/>
            <person name="Allen-Vercoe E."/>
            <person name="Young S.K."/>
            <person name="Zeng Q."/>
            <person name="Gargeya S."/>
            <person name="Fitzgerald M."/>
            <person name="Haas B."/>
            <person name="Abouelleil A."/>
            <person name="Alvarado L."/>
            <person name="Arachchi H.M."/>
            <person name="Berlin A."/>
            <person name="Brown A."/>
            <person name="Chapman S.B."/>
            <person name="Chen Z."/>
            <person name="Dunbar C."/>
            <person name="Freedman E."/>
            <person name="Gearin G."/>
            <person name="Gellesch M."/>
            <person name="Goldberg J."/>
            <person name="Griggs A."/>
            <person name="Gujja S."/>
            <person name="Heilman E.R."/>
            <person name="Heiman D."/>
            <person name="Howarth C."/>
            <person name="Larson L."/>
            <person name="Lui A."/>
            <person name="MacDonald P.J."/>
            <person name="Mehta T."/>
            <person name="Montmayeur A."/>
            <person name="Murphy C."/>
            <person name="Neiman D."/>
            <person name="Pearson M."/>
            <person name="Priest M."/>
            <person name="Roberts A."/>
            <person name="Saif S."/>
            <person name="Shea T."/>
            <person name="Shenoy N."/>
            <person name="Sisk P."/>
            <person name="Stolte C."/>
            <person name="Sykes S."/>
            <person name="White J."/>
            <person name="Yandava C."/>
            <person name="Wortman J."/>
            <person name="Nusbaum C."/>
            <person name="Birren B."/>
        </authorList>
    </citation>
    <scope>NUCLEOTIDE SEQUENCE [LARGE SCALE GENOMIC DNA]</scope>
    <source>
        <strain evidence="7 8">WAL-19142</strain>
    </source>
</reference>
<dbReference type="PANTHER" id="PTHR43806">
    <property type="entry name" value="PEPTIDASE S8"/>
    <property type="match status" value="1"/>
</dbReference>
<dbReference type="PIRSF" id="PIRSF037894">
    <property type="entry name" value="Subtilisin_rel_CspABC"/>
    <property type="match status" value="1"/>
</dbReference>
<accession>A0A0J9BTK0</accession>
<evidence type="ECO:0000313" key="7">
    <source>
        <dbReference type="EMBL" id="KMW16088.1"/>
    </source>
</evidence>
<dbReference type="InterPro" id="IPR034045">
    <property type="entry name" value="Pep_S8_CspA-like"/>
</dbReference>
<proteinExistence type="inferred from homology"/>
<dbReference type="InterPro" id="IPR015500">
    <property type="entry name" value="Peptidase_S8_subtilisin-rel"/>
</dbReference>
<protein>
    <recommendedName>
        <fullName evidence="6">Peptidase S8/S53 domain-containing protein</fullName>
    </recommendedName>
</protein>
<dbReference type="Pfam" id="PF00082">
    <property type="entry name" value="Peptidase_S8"/>
    <property type="match status" value="2"/>
</dbReference>
<dbReference type="SUPFAM" id="SSF52743">
    <property type="entry name" value="Subtilisin-like"/>
    <property type="match status" value="1"/>
</dbReference>
<dbReference type="InterPro" id="IPR000209">
    <property type="entry name" value="Peptidase_S8/S53_dom"/>
</dbReference>
<dbReference type="InterPro" id="IPR050131">
    <property type="entry name" value="Peptidase_S8_subtilisin-like"/>
</dbReference>
<evidence type="ECO:0000259" key="6">
    <source>
        <dbReference type="Pfam" id="PF00082"/>
    </source>
</evidence>
<dbReference type="InterPro" id="IPR017310">
    <property type="entry name" value="Pept_S8A_subtilisin_clostridia"/>
</dbReference>
<dbReference type="AlphaFoldDB" id="A0A0J9BTK0"/>
<dbReference type="OrthoDB" id="9762689at2"/>
<gene>
    <name evidence="7" type="ORF">HMPREF9470_04526</name>
</gene>
<dbReference type="InterPro" id="IPR036852">
    <property type="entry name" value="Peptidase_S8/S53_dom_sf"/>
</dbReference>
<dbReference type="PROSITE" id="PS00136">
    <property type="entry name" value="SUBTILASE_ASP"/>
    <property type="match status" value="1"/>
</dbReference>
<sequence length="554" mass="61405">MKILDENYYDLIINNAIAPIYANDDNITYINERHALIHLPAADNICSLGTMPYHIFPSLFEATSPISLGASGIISIQENPHLDLQGLGVLVGIIDTGIDYTHPAFRNPDSTSRIISIWDQTNQNGTPPERFTFGTEYQTEEINHALSSDIPHSIVPVSDPTGHGTSLASIIAGSPNDTVNFSGVAPKSELVIVKLKEAKKNIKDIFCVPNDVTCYMESDIMLGVRYLYTVSQALRRPIVICLALGSNQGGHDGNGALSSYLDYLSQLPWIGISISAGNEGVAGRHYFHTTMTAPFQNDFELLVGDGDHEFSFEIWSSYSRLSVEIFAPNRETTQQVFPSLFDCRRFQFIFHDCILWVNNMMFEQDTGDQLILVRFHNALPGTWTIRIRNLENEAFTFHAWLPTESILSDNTYFIRPDPDTTITSPGNSYHPLTVTAYNQLDNRIIQESGRGFTRNGHIKPDLAAPGYQIPCALPQNRYGNASGSGAAAAFAGGAIAIILEWCVSRGNYTSITGNDISRLLTRGARHDPEILFPNNIWGYGELDVNRVFEQFASL</sequence>
<name>A0A0J9BTK0_9FIRM</name>
<evidence type="ECO:0000256" key="3">
    <source>
        <dbReference type="ARBA" id="ARBA00022801"/>
    </source>
</evidence>
<keyword evidence="4" id="KW-0720">Serine protease</keyword>
<evidence type="ECO:0000313" key="8">
    <source>
        <dbReference type="Proteomes" id="UP000037392"/>
    </source>
</evidence>
<comment type="similarity">
    <text evidence="1 5">Belongs to the peptidase S8 family.</text>
</comment>
<evidence type="ECO:0000256" key="1">
    <source>
        <dbReference type="ARBA" id="ARBA00011073"/>
    </source>
</evidence>
<evidence type="ECO:0000256" key="5">
    <source>
        <dbReference type="PROSITE-ProRule" id="PRU01240"/>
    </source>
</evidence>
<evidence type="ECO:0000256" key="2">
    <source>
        <dbReference type="ARBA" id="ARBA00022670"/>
    </source>
</evidence>
<organism evidence="7 8">
    <name type="scientific">[Clostridium] citroniae WAL-19142</name>
    <dbReference type="NCBI Taxonomy" id="742734"/>
    <lineage>
        <taxon>Bacteria</taxon>
        <taxon>Bacillati</taxon>
        <taxon>Bacillota</taxon>
        <taxon>Clostridia</taxon>
        <taxon>Lachnospirales</taxon>
        <taxon>Lachnospiraceae</taxon>
        <taxon>Enterocloster</taxon>
    </lineage>
</organism>
<dbReference type="InterPro" id="IPR023827">
    <property type="entry name" value="Peptidase_S8_Asp-AS"/>
</dbReference>
<dbReference type="PATRIC" id="fig|742734.4.peg.4854"/>
<dbReference type="Gene3D" id="2.60.120.1290">
    <property type="match status" value="1"/>
</dbReference>
<dbReference type="RefSeq" id="WP_048930759.1">
    <property type="nucleotide sequence ID" value="NZ_KQ235882.1"/>
</dbReference>
<keyword evidence="2" id="KW-0645">Protease</keyword>
<dbReference type="Proteomes" id="UP000037392">
    <property type="component" value="Unassembled WGS sequence"/>
</dbReference>
<dbReference type="EMBL" id="ADLK01000032">
    <property type="protein sequence ID" value="KMW16088.1"/>
    <property type="molecule type" value="Genomic_DNA"/>
</dbReference>
<dbReference type="PROSITE" id="PS51892">
    <property type="entry name" value="SUBTILASE"/>
    <property type="match status" value="1"/>
</dbReference>
<dbReference type="CDD" id="cd07478">
    <property type="entry name" value="Peptidases_S8_CspA-like"/>
    <property type="match status" value="1"/>
</dbReference>
<feature type="domain" description="Peptidase S8/S53" evidence="6">
    <location>
        <begin position="88"/>
        <end position="280"/>
    </location>
</feature>
<dbReference type="GO" id="GO:0004252">
    <property type="term" value="F:serine-type endopeptidase activity"/>
    <property type="evidence" value="ECO:0007669"/>
    <property type="project" value="InterPro"/>
</dbReference>